<dbReference type="Proteomes" id="UP000236753">
    <property type="component" value="Unassembled WGS sequence"/>
</dbReference>
<protein>
    <submittedName>
        <fullName evidence="1">Uncharacterized protein</fullName>
    </submittedName>
</protein>
<dbReference type="AlphaFoldDB" id="A0A1H5XBB2"/>
<reference evidence="1 2" key="1">
    <citation type="submission" date="2016-10" db="EMBL/GenBank/DDBJ databases">
        <authorList>
            <person name="de Groot N.N."/>
        </authorList>
    </citation>
    <scope>NUCLEOTIDE SEQUENCE [LARGE SCALE GENOMIC DNA]</scope>
    <source>
        <strain evidence="1 2">Nm13</strain>
    </source>
</reference>
<organism evidence="1 2">
    <name type="scientific">Nitrosomonas ureae</name>
    <dbReference type="NCBI Taxonomy" id="44577"/>
    <lineage>
        <taxon>Bacteria</taxon>
        <taxon>Pseudomonadati</taxon>
        <taxon>Pseudomonadota</taxon>
        <taxon>Betaproteobacteria</taxon>
        <taxon>Nitrosomonadales</taxon>
        <taxon>Nitrosomonadaceae</taxon>
        <taxon>Nitrosomonas</taxon>
    </lineage>
</organism>
<dbReference type="OrthoDB" id="9429539at2"/>
<dbReference type="RefSeq" id="WP_103967254.1">
    <property type="nucleotide sequence ID" value="NZ_FNUX01000025.1"/>
</dbReference>
<name>A0A1H5XBB2_9PROT</name>
<evidence type="ECO:0000313" key="1">
    <source>
        <dbReference type="EMBL" id="SEG08506.1"/>
    </source>
</evidence>
<sequence length="304" mass="33342">MKNQPNGKLETEALTMEALIKEKMMERKFFVLDRTVPTEEAKDLHTSLFEDHVATSLQRQLGEMPPEVEGLVAASQPLSTLRDFGGLQTKVQLRYHLLEKLYVALNQPMKPLDFTVQTGSRVIGTPYDLEWGTGCGIAFGSRFDGKLSLFGCSGSDTVAVGFYLSSPERLSAAITPMGSYDFSWAAFQDIPSLRSRGGLGITVYVNENPQPILSRQALLWSTSGATLLSGETGTGRIEDASSPSGLGPVRLAPIYLDTGPDLRYLVWVYCWQVNQIPTDSSFISIITMNMPFVNVNAGPLNVIH</sequence>
<evidence type="ECO:0000313" key="2">
    <source>
        <dbReference type="Proteomes" id="UP000236753"/>
    </source>
</evidence>
<dbReference type="EMBL" id="FNUX01000025">
    <property type="protein sequence ID" value="SEG08506.1"/>
    <property type="molecule type" value="Genomic_DNA"/>
</dbReference>
<accession>A0A1H5XBB2</accession>
<proteinExistence type="predicted"/>
<gene>
    <name evidence="1" type="ORF">SAMN05216334_12526</name>
</gene>